<sequence>MNYEEIFTKYPDMGWIENGEPHFSLSAKINPEATYWVDNAGDVYYYNCKTGAAHDLHPYLSKGYPTIRILGKNYSVSRLVATNFLYQPEGTTDVHHKDGNKQNNRSTNLIWLTHAAHMALHHGKAVVQLDKYTRKLLGTFESAADAARKTGCYASGIIDCCNHRLATSGGFIWMWSEEYFHTDDIA</sequence>
<evidence type="ECO:0000313" key="3">
    <source>
        <dbReference type="Proteomes" id="UP000641741"/>
    </source>
</evidence>
<dbReference type="InterPro" id="IPR036388">
    <property type="entry name" value="WH-like_DNA-bd_sf"/>
</dbReference>
<dbReference type="Pfam" id="PF13392">
    <property type="entry name" value="HNH_3"/>
    <property type="match status" value="1"/>
</dbReference>
<dbReference type="InterPro" id="IPR044925">
    <property type="entry name" value="His-Me_finger_sf"/>
</dbReference>
<keyword evidence="2" id="KW-0540">Nuclease</keyword>
<dbReference type="SUPFAM" id="SSF54060">
    <property type="entry name" value="His-Me finger endonucleases"/>
    <property type="match status" value="1"/>
</dbReference>
<dbReference type="EMBL" id="JACOPK010000005">
    <property type="protein sequence ID" value="MBC5695757.1"/>
    <property type="molecule type" value="Genomic_DNA"/>
</dbReference>
<comment type="caution">
    <text evidence="2">The sequence shown here is derived from an EMBL/GenBank/DDBJ whole genome shotgun (WGS) entry which is preliminary data.</text>
</comment>
<keyword evidence="2" id="KW-0255">Endonuclease</keyword>
<protein>
    <submittedName>
        <fullName evidence="2">HNH endonuclease</fullName>
    </submittedName>
</protein>
<keyword evidence="2" id="KW-0378">Hydrolase</keyword>
<proteinExistence type="predicted"/>
<dbReference type="Proteomes" id="UP000641741">
    <property type="component" value="Unassembled WGS sequence"/>
</dbReference>
<feature type="domain" description="HNH nuclease" evidence="1">
    <location>
        <begin position="90"/>
        <end position="118"/>
    </location>
</feature>
<dbReference type="GO" id="GO:0004519">
    <property type="term" value="F:endonuclease activity"/>
    <property type="evidence" value="ECO:0007669"/>
    <property type="project" value="UniProtKB-KW"/>
</dbReference>
<dbReference type="RefSeq" id="WP_186969963.1">
    <property type="nucleotide sequence ID" value="NZ_JACOPK010000005.1"/>
</dbReference>
<evidence type="ECO:0000313" key="2">
    <source>
        <dbReference type="EMBL" id="MBC5695757.1"/>
    </source>
</evidence>
<dbReference type="Gene3D" id="1.10.10.10">
    <property type="entry name" value="Winged helix-like DNA-binding domain superfamily/Winged helix DNA-binding domain"/>
    <property type="match status" value="1"/>
</dbReference>
<dbReference type="InterPro" id="IPR003615">
    <property type="entry name" value="HNH_nuc"/>
</dbReference>
<gene>
    <name evidence="2" type="ORF">H8S02_07330</name>
</gene>
<accession>A0ABR7GN68</accession>
<keyword evidence="3" id="KW-1185">Reference proteome</keyword>
<name>A0ABR7GN68_9FIRM</name>
<organism evidence="2 3">
    <name type="scientific">Agathobaculum hominis</name>
    <dbReference type="NCBI Taxonomy" id="2763014"/>
    <lineage>
        <taxon>Bacteria</taxon>
        <taxon>Bacillati</taxon>
        <taxon>Bacillota</taxon>
        <taxon>Clostridia</taxon>
        <taxon>Eubacteriales</taxon>
        <taxon>Butyricicoccaceae</taxon>
        <taxon>Agathobaculum</taxon>
    </lineage>
</organism>
<reference evidence="2 3" key="1">
    <citation type="submission" date="2020-08" db="EMBL/GenBank/DDBJ databases">
        <title>Genome public.</title>
        <authorList>
            <person name="Liu C."/>
            <person name="Sun Q."/>
        </authorList>
    </citation>
    <scope>NUCLEOTIDE SEQUENCE [LARGE SCALE GENOMIC DNA]</scope>
    <source>
        <strain evidence="2 3">M2</strain>
    </source>
</reference>
<evidence type="ECO:0000259" key="1">
    <source>
        <dbReference type="Pfam" id="PF13392"/>
    </source>
</evidence>
<dbReference type="Gene3D" id="3.90.75.20">
    <property type="match status" value="1"/>
</dbReference>